<accession>A0A2S4VW12</accession>
<dbReference type="Proteomes" id="UP000238274">
    <property type="component" value="Unassembled WGS sequence"/>
</dbReference>
<dbReference type="AlphaFoldDB" id="A0A2S4VW12"/>
<dbReference type="OrthoDB" id="2507135at2759"/>
<evidence type="ECO:0000313" key="2">
    <source>
        <dbReference type="EMBL" id="POW13725.1"/>
    </source>
</evidence>
<dbReference type="EMBL" id="PKSM01000095">
    <property type="protein sequence ID" value="POW13725.1"/>
    <property type="molecule type" value="Genomic_DNA"/>
</dbReference>
<feature type="region of interest" description="Disordered" evidence="1">
    <location>
        <begin position="753"/>
        <end position="791"/>
    </location>
</feature>
<gene>
    <name evidence="2" type="ORF">PSHT_07650</name>
</gene>
<feature type="compositionally biased region" description="Basic and acidic residues" evidence="1">
    <location>
        <begin position="1043"/>
        <end position="1062"/>
    </location>
</feature>
<feature type="compositionally biased region" description="Basic and acidic residues" evidence="1">
    <location>
        <begin position="343"/>
        <end position="365"/>
    </location>
</feature>
<feature type="region of interest" description="Disordered" evidence="1">
    <location>
        <begin position="418"/>
        <end position="507"/>
    </location>
</feature>
<reference evidence="3" key="2">
    <citation type="journal article" date="2018" name="BMC Genomics">
        <title>Genomic insights into host adaptation between the wheat stripe rust pathogen (Puccinia striiformis f. sp. tritici) and the barley stripe rust pathogen (Puccinia striiformis f. sp. hordei).</title>
        <authorList>
            <person name="Xia C."/>
            <person name="Wang M."/>
            <person name="Yin C."/>
            <person name="Cornejo O.E."/>
            <person name="Hulbert S.H."/>
            <person name="Chen X."/>
        </authorList>
    </citation>
    <scope>NUCLEOTIDE SEQUENCE [LARGE SCALE GENOMIC DNA]</scope>
    <source>
        <strain evidence="3">93TX-2</strain>
    </source>
</reference>
<organism evidence="2 3">
    <name type="scientific">Puccinia striiformis</name>
    <dbReference type="NCBI Taxonomy" id="27350"/>
    <lineage>
        <taxon>Eukaryota</taxon>
        <taxon>Fungi</taxon>
        <taxon>Dikarya</taxon>
        <taxon>Basidiomycota</taxon>
        <taxon>Pucciniomycotina</taxon>
        <taxon>Pucciniomycetes</taxon>
        <taxon>Pucciniales</taxon>
        <taxon>Pucciniaceae</taxon>
        <taxon>Puccinia</taxon>
    </lineage>
</organism>
<feature type="compositionally biased region" description="Basic and acidic residues" evidence="1">
    <location>
        <begin position="765"/>
        <end position="777"/>
    </location>
</feature>
<feature type="region of interest" description="Disordered" evidence="1">
    <location>
        <begin position="605"/>
        <end position="631"/>
    </location>
</feature>
<feature type="compositionally biased region" description="Polar residues" evidence="1">
    <location>
        <begin position="461"/>
        <end position="470"/>
    </location>
</feature>
<dbReference type="VEuPathDB" id="FungiDB:PSHT_07650"/>
<evidence type="ECO:0000313" key="3">
    <source>
        <dbReference type="Proteomes" id="UP000238274"/>
    </source>
</evidence>
<feature type="compositionally biased region" description="Polar residues" evidence="1">
    <location>
        <begin position="869"/>
        <end position="883"/>
    </location>
</feature>
<feature type="region of interest" description="Disordered" evidence="1">
    <location>
        <begin position="178"/>
        <end position="215"/>
    </location>
</feature>
<feature type="region of interest" description="Disordered" evidence="1">
    <location>
        <begin position="823"/>
        <end position="858"/>
    </location>
</feature>
<feature type="compositionally biased region" description="Acidic residues" evidence="1">
    <location>
        <begin position="398"/>
        <end position="411"/>
    </location>
</feature>
<feature type="region of interest" description="Disordered" evidence="1">
    <location>
        <begin position="343"/>
        <end position="377"/>
    </location>
</feature>
<feature type="region of interest" description="Disordered" evidence="1">
    <location>
        <begin position="662"/>
        <end position="717"/>
    </location>
</feature>
<dbReference type="VEuPathDB" id="FungiDB:PSTT_07459"/>
<name>A0A2S4VW12_9BASI</name>
<reference evidence="3" key="3">
    <citation type="journal article" date="2018" name="Mol. Plant Microbe Interact.">
        <title>Genome sequence resources for the wheat stripe rust pathogen (Puccinia striiformis f. sp. tritici) and the barley stripe rust pathogen (Puccinia striiformis f. sp. hordei).</title>
        <authorList>
            <person name="Xia C."/>
            <person name="Wang M."/>
            <person name="Yin C."/>
            <person name="Cornejo O.E."/>
            <person name="Hulbert S.H."/>
            <person name="Chen X."/>
        </authorList>
    </citation>
    <scope>NUCLEOTIDE SEQUENCE [LARGE SCALE GENOMIC DNA]</scope>
    <source>
        <strain evidence="3">93TX-2</strain>
    </source>
</reference>
<feature type="compositionally biased region" description="Low complexity" evidence="1">
    <location>
        <begin position="245"/>
        <end position="258"/>
    </location>
</feature>
<feature type="region of interest" description="Disordered" evidence="1">
    <location>
        <begin position="1043"/>
        <end position="1074"/>
    </location>
</feature>
<feature type="region of interest" description="Disordered" evidence="1">
    <location>
        <begin position="392"/>
        <end position="411"/>
    </location>
</feature>
<feature type="compositionally biased region" description="Polar residues" evidence="1">
    <location>
        <begin position="181"/>
        <end position="191"/>
    </location>
</feature>
<keyword evidence="3" id="KW-1185">Reference proteome</keyword>
<protein>
    <submittedName>
        <fullName evidence="2">Uncharacterized protein</fullName>
    </submittedName>
</protein>
<sequence length="1126" mass="125155">HPAPRFFLIASIAILEVETRITHPNYTIPVHPNPPHPMDSSYPHTSAAFLPSQEAASPKSSLAGPRVSRSRSTSHPIKIVFLTAKKAIQHQFSNPNQPTPAQQATMLPSTLKSPDLDDICKTSDGLRFKSTLFSCPSSPEVSVGHVSGQLLELVCPSKTPPRNKSNVIDLDLMVETPPRIKTSSLPTQTARKSSHRRRWTTQRSKDTPHDTNNIEPFNLTFINEQALALSPKRSKWQWQQPHSPIPSDESSNSDSSSFQSFQFVNHDNIASSQLIAPRSFENPIYDSQDSLDIEDLTTPTLKSCERFQDDNSITPCQTFSTPNLKNPNQRILSEKIHQEDIIIRSRDSHSSPRQFTNREDEHIADDNQTFYDATDGSDADMSSAVALHHMVPNSSDAPLEDSSDESFESFGDDEMFGSLLRNKSSPNRKPGFPLNGSSPYLLRLAPPANVPRTPSPKQGMGKSSKNSTPESIVPRKLTDGDDRALRQSKTLGKPIVAKPLHPRPVNSHEKALFQLQPSPYRHVERESAVHEGPDHLESSTRLMQMFDSFLERSPKRNGANVSAGSLTRKSMRKLKLEESPLKKFSILHFPETPELIVQFKRPGARDSHRTPLTVAHNQRPSGPVSGVSTKPKLGANVRSVEADFNPPVTSLPNIGSLLPPPDCFPPASANGTGNLLHHRDEHASPASDSDDEPGQSPKTPFGSFFNPSNQPQPCVPRYGRMLSDEGLAQKIVFKQDSYSPPTSQSLSLEVLEEDEHIHRSSKLGHPTDPRENRTAPEHHHKNQTHASHAPWLKHRGSIAKISSMADGILSIFTSQKHPKEFLHIGGLTGSSDRDNSVDNESSSSTEEGFDSPPHKSTWSSILEQDFGQSKSNPLLNSVNASRQKASRGKTVSGRILFEELNHELGHYQQPTGRNSEARMNHTDSLINIRPHYKNAGPFTYDTCTPSRSGTLQDVEFQKEHGIIIEAICGVTEDVSTEVQQILSPIRLYGKQQGVLETGNWKTNNLNFQSMVSQYKVTASNSKTSENMVRATEVVNLSAVTARSRDRALTEETHQPRAGRIPEGEEEEAEKEKKESLMVYKIQEEDDNQILTFEMNRLKRIFHNKALKSSKSKSKISSKPLANLFNH</sequence>
<feature type="region of interest" description="Disordered" evidence="1">
    <location>
        <begin position="232"/>
        <end position="258"/>
    </location>
</feature>
<feature type="region of interest" description="Disordered" evidence="1">
    <location>
        <begin position="869"/>
        <end position="888"/>
    </location>
</feature>
<proteinExistence type="predicted"/>
<evidence type="ECO:0000256" key="1">
    <source>
        <dbReference type="SAM" id="MobiDB-lite"/>
    </source>
</evidence>
<feature type="compositionally biased region" description="Basic and acidic residues" evidence="1">
    <location>
        <begin position="476"/>
        <end position="485"/>
    </location>
</feature>
<feature type="non-terminal residue" evidence="2">
    <location>
        <position position="1"/>
    </location>
</feature>
<comment type="caution">
    <text evidence="2">The sequence shown here is derived from an EMBL/GenBank/DDBJ whole genome shotgun (WGS) entry which is preliminary data.</text>
</comment>
<reference evidence="2 3" key="1">
    <citation type="submission" date="2017-12" db="EMBL/GenBank/DDBJ databases">
        <title>Gene loss provides genomic basis for host adaptation in cereal stripe rust fungi.</title>
        <authorList>
            <person name="Xia C."/>
        </authorList>
    </citation>
    <scope>NUCLEOTIDE SEQUENCE [LARGE SCALE GENOMIC DNA]</scope>
    <source>
        <strain evidence="2 3">93TX-2</strain>
    </source>
</reference>